<reference evidence="10 13" key="1">
    <citation type="journal article" date="2017" name="Environ. Sci. Technol.">
        <title>Organohalide Respiration with Chlorinated Ethenes under Low pH Conditions.</title>
        <authorList>
            <person name="Yang Y."/>
            <person name="Capiro N.L."/>
            <person name="Marcet T.F."/>
            <person name="Yan J."/>
            <person name="Pennell K.D."/>
            <person name="Loffler F.E."/>
        </authorList>
    </citation>
    <scope>NUCLEOTIDE SEQUENCE [LARGE SCALE GENOMIC DNA]</scope>
    <source>
        <strain evidence="10 13">ACSDCE</strain>
    </source>
</reference>
<dbReference type="EMBL" id="CP023275">
    <property type="protein sequence ID" value="ATB70173.1"/>
    <property type="molecule type" value="Genomic_DNA"/>
</dbReference>
<keyword evidence="8" id="KW-0966">Cell projection</keyword>
<gene>
    <name evidence="10" type="primary">flgB</name>
    <name evidence="10" type="ORF">FA584_02835</name>
    <name evidence="8" type="ORF">Sdiek1_2144</name>
    <name evidence="9" type="ORF">SJPD1_2068</name>
</gene>
<keyword evidence="8" id="KW-0282">Flagellum</keyword>
<dbReference type="PROSITE" id="PS00588">
    <property type="entry name" value="FLAGELLA_BB_ROD"/>
    <property type="match status" value="1"/>
</dbReference>
<dbReference type="KEGG" id="sulj:SJPD1_2068"/>
<proteinExistence type="inferred from homology"/>
<dbReference type="InterPro" id="IPR001444">
    <property type="entry name" value="Flag_bb_rod_N"/>
</dbReference>
<evidence type="ECO:0000259" key="7">
    <source>
        <dbReference type="Pfam" id="PF00460"/>
    </source>
</evidence>
<dbReference type="Proteomes" id="UP000502831">
    <property type="component" value="Chromosome"/>
</dbReference>
<dbReference type="PANTHER" id="PTHR30435:SF12">
    <property type="entry name" value="FLAGELLAR BASAL BODY ROD PROTEIN FLGB"/>
    <property type="match status" value="1"/>
</dbReference>
<organism evidence="8 11">
    <name type="scientific">Sulfurospirillum diekertiae</name>
    <dbReference type="NCBI Taxonomy" id="1854492"/>
    <lineage>
        <taxon>Bacteria</taxon>
        <taxon>Pseudomonadati</taxon>
        <taxon>Campylobacterota</taxon>
        <taxon>Epsilonproteobacteria</taxon>
        <taxon>Campylobacterales</taxon>
        <taxon>Sulfurospirillaceae</taxon>
        <taxon>Sulfurospirillum</taxon>
    </lineage>
</organism>
<accession>A0A290HF68</accession>
<evidence type="ECO:0000313" key="8">
    <source>
        <dbReference type="EMBL" id="ARU49303.1"/>
    </source>
</evidence>
<dbReference type="GO" id="GO:0030694">
    <property type="term" value="C:bacterial-type flagellum basal body, rod"/>
    <property type="evidence" value="ECO:0007669"/>
    <property type="project" value="InterPro"/>
</dbReference>
<name>A0A1Y0HQ31_9BACT</name>
<dbReference type="OrthoDB" id="9788334at2"/>
<keyword evidence="11" id="KW-1185">Reference proteome</keyword>
<evidence type="ECO:0000313" key="11">
    <source>
        <dbReference type="Proteomes" id="UP000196005"/>
    </source>
</evidence>
<evidence type="ECO:0000256" key="1">
    <source>
        <dbReference type="ARBA" id="ARBA00004117"/>
    </source>
</evidence>
<evidence type="ECO:0000256" key="2">
    <source>
        <dbReference type="ARBA" id="ARBA00009677"/>
    </source>
</evidence>
<dbReference type="InterPro" id="IPR006300">
    <property type="entry name" value="FlgB"/>
</dbReference>
<accession>A0A6G9VQQ0</accession>
<reference evidence="11" key="2">
    <citation type="submission" date="2017-05" db="EMBL/GenBank/DDBJ databases">
        <title>Dechlorination kinetics govern the competition between two new strains of the genus Sulfurospirillum.</title>
        <authorList>
            <person name="Buttet G.F."/>
            <person name="Murray A.M."/>
            <person name="Goris T."/>
            <person name="Burion M."/>
            <person name="Lin B."/>
            <person name="Rolle M."/>
            <person name="Maillard J."/>
        </authorList>
    </citation>
    <scope>NUCLEOTIDE SEQUENCE [LARGE SCALE GENOMIC DNA]</scope>
    <source>
        <strain evidence="11">SL2-1</strain>
    </source>
</reference>
<reference evidence="9" key="4">
    <citation type="submission" date="2017-09" db="EMBL/GenBank/DDBJ databases">
        <authorList>
            <person name="Goris T."/>
        </authorList>
    </citation>
    <scope>NUCLEOTIDE SEQUENCE</scope>
    <source>
        <strain evidence="9">JPD-1</strain>
    </source>
</reference>
<evidence type="ECO:0000313" key="10">
    <source>
        <dbReference type="EMBL" id="QIR75208.1"/>
    </source>
</evidence>
<reference evidence="8" key="5">
    <citation type="journal article" date="2018" name="FEMS Microbiol. Ecol.">
        <title>Coexistence of two distinct Sulfurospirillum populations respiring tetrachloroethene-genomic and kinetic considerations. .</title>
        <authorList>
            <person name="Buttet G.F."/>
            <person name="Murray A.M."/>
            <person name="Goris T."/>
            <person name="Burion M."/>
            <person name="Jin B."/>
            <person name="Rolle M."/>
            <person name="Holliger C."/>
            <person name="Maillard J."/>
        </authorList>
    </citation>
    <scope>NUCLEOTIDE SEQUENCE</scope>
    <source>
        <strain evidence="8">SL2-1</strain>
    </source>
</reference>
<dbReference type="PIRSF" id="PIRSF002889">
    <property type="entry name" value="Rod_FlgB"/>
    <property type="match status" value="1"/>
</dbReference>
<comment type="similarity">
    <text evidence="2 6">Belongs to the flagella basal body rod proteins family.</text>
</comment>
<comment type="function">
    <text evidence="5 6">Structural component of flagellum, the bacterial motility apparatus. Part of the rod structure of flagellar basal body.</text>
</comment>
<reference evidence="12" key="3">
    <citation type="submission" date="2017-09" db="EMBL/GenBank/DDBJ databases">
        <title>The complete genome of Sulfurospirillum sp. JPD-1.</title>
        <authorList>
            <person name="Goris T."/>
        </authorList>
    </citation>
    <scope>NUCLEOTIDE SEQUENCE [LARGE SCALE GENOMIC DNA]</scope>
    <source>
        <strain evidence="12">JPD-1</strain>
    </source>
</reference>
<dbReference type="PANTHER" id="PTHR30435">
    <property type="entry name" value="FLAGELLAR PROTEIN"/>
    <property type="match status" value="1"/>
</dbReference>
<protein>
    <recommendedName>
        <fullName evidence="3 6">Flagellar basal body rod protein FlgB</fullName>
    </recommendedName>
</protein>
<dbReference type="RefSeq" id="WP_087439081.1">
    <property type="nucleotide sequence ID" value="NZ_CP021416.1"/>
</dbReference>
<reference evidence="10" key="7">
    <citation type="submission" date="2020-08" db="EMBL/GenBank/DDBJ databases">
        <authorList>
            <person name="Yang Y."/>
            <person name="Huo L."/>
            <person name="Yan J."/>
        </authorList>
    </citation>
    <scope>NUCLEOTIDE SEQUENCE</scope>
    <source>
        <strain evidence="10">ACSDCE</strain>
    </source>
</reference>
<feature type="domain" description="Flagellar basal body rod protein N-terminal" evidence="7">
    <location>
        <begin position="13"/>
        <end position="39"/>
    </location>
</feature>
<evidence type="ECO:0000256" key="3">
    <source>
        <dbReference type="ARBA" id="ARBA00014376"/>
    </source>
</evidence>
<evidence type="ECO:0000256" key="6">
    <source>
        <dbReference type="PIRNR" id="PIRNR002889"/>
    </source>
</evidence>
<keyword evidence="8" id="KW-0969">Cilium</keyword>
<dbReference type="Pfam" id="PF00460">
    <property type="entry name" value="Flg_bb_rod"/>
    <property type="match status" value="1"/>
</dbReference>
<evidence type="ECO:0000256" key="5">
    <source>
        <dbReference type="ARBA" id="ARBA00024934"/>
    </source>
</evidence>
<sequence>MSFEISKSNKLMVEGLNARSMRQDLVSSNIANIDTPFYKARDVDFESALIAKTKEIYGTNNASTKLEMAQTDGAHLSGITDFDSSKATVYLRDGQMARNDGNTVDLDVESSELGKNAMMFNALSSALQKDSLIFKSVIEYSSKI</sequence>
<evidence type="ECO:0000256" key="4">
    <source>
        <dbReference type="ARBA" id="ARBA00023143"/>
    </source>
</evidence>
<dbReference type="GO" id="GO:0071978">
    <property type="term" value="P:bacterial-type flagellum-dependent swarming motility"/>
    <property type="evidence" value="ECO:0007669"/>
    <property type="project" value="TreeGrafter"/>
</dbReference>
<dbReference type="Proteomes" id="UP000196005">
    <property type="component" value="Chromosome"/>
</dbReference>
<reference evidence="9" key="6">
    <citation type="journal article" date="2020" name="MicrobiologyOpen">
        <title>Tetrachloroethene respiration in Sulfurospirillum species is regulated by a two-component system as unraveled by comparative genomics, transcriptomics, and regulator binding studies.</title>
        <authorList>
            <person name="Esken J."/>
            <person name="Goris T."/>
            <person name="Gadkari J."/>
            <person name="Bischler T."/>
            <person name="Forstner K.U."/>
            <person name="Sharma C.M."/>
            <person name="Diekert G."/>
            <person name="Schubert T."/>
        </authorList>
    </citation>
    <scope>NUCLEOTIDE SEQUENCE</scope>
    <source>
        <strain evidence="9">JPD-1</strain>
    </source>
</reference>
<keyword evidence="4 6" id="KW-0975">Bacterial flagellum</keyword>
<dbReference type="KEGG" id="suls:Sdiek1_2144"/>
<dbReference type="InterPro" id="IPR019776">
    <property type="entry name" value="Flagellar_basal_body_rod_CS"/>
</dbReference>
<accession>A0A1Y0HQ31</accession>
<dbReference type="EMBL" id="CP039734">
    <property type="protein sequence ID" value="QIR75208.1"/>
    <property type="molecule type" value="Genomic_DNA"/>
</dbReference>
<dbReference type="AlphaFoldDB" id="A0A1Y0HQ31"/>
<dbReference type="Proteomes" id="UP000217349">
    <property type="component" value="Chromosome"/>
</dbReference>
<dbReference type="EMBL" id="CP021416">
    <property type="protein sequence ID" value="ARU49303.1"/>
    <property type="molecule type" value="Genomic_DNA"/>
</dbReference>
<evidence type="ECO:0000313" key="12">
    <source>
        <dbReference type="Proteomes" id="UP000217349"/>
    </source>
</evidence>
<dbReference type="NCBIfam" id="TIGR01396">
    <property type="entry name" value="FlgB"/>
    <property type="match status" value="1"/>
</dbReference>
<comment type="subcellular location">
    <subcellularLocation>
        <location evidence="1 6">Bacterial flagellum basal body</location>
    </subcellularLocation>
</comment>
<evidence type="ECO:0000313" key="9">
    <source>
        <dbReference type="EMBL" id="ATB70173.1"/>
    </source>
</evidence>
<evidence type="ECO:0000313" key="13">
    <source>
        <dbReference type="Proteomes" id="UP000502831"/>
    </source>
</evidence>
<comment type="subunit">
    <text evidence="6">The basal body constitutes a major portion of the flagellar organelle and consists of a number of rings mounted on a central rod.</text>
</comment>